<name>A0A2Z7AQK6_9LAMI</name>
<organism evidence="1 2">
    <name type="scientific">Dorcoceras hygrometricum</name>
    <dbReference type="NCBI Taxonomy" id="472368"/>
    <lineage>
        <taxon>Eukaryota</taxon>
        <taxon>Viridiplantae</taxon>
        <taxon>Streptophyta</taxon>
        <taxon>Embryophyta</taxon>
        <taxon>Tracheophyta</taxon>
        <taxon>Spermatophyta</taxon>
        <taxon>Magnoliopsida</taxon>
        <taxon>eudicotyledons</taxon>
        <taxon>Gunneridae</taxon>
        <taxon>Pentapetalae</taxon>
        <taxon>asterids</taxon>
        <taxon>lamiids</taxon>
        <taxon>Lamiales</taxon>
        <taxon>Gesneriaceae</taxon>
        <taxon>Didymocarpoideae</taxon>
        <taxon>Trichosporeae</taxon>
        <taxon>Loxocarpinae</taxon>
        <taxon>Dorcoceras</taxon>
    </lineage>
</organism>
<gene>
    <name evidence="1" type="ORF">F511_31832</name>
</gene>
<accession>A0A2Z7AQK6</accession>
<dbReference type="AlphaFoldDB" id="A0A2Z7AQK6"/>
<keyword evidence="2" id="KW-1185">Reference proteome</keyword>
<dbReference type="EMBL" id="KV013388">
    <property type="protein sequence ID" value="KZV23736.1"/>
    <property type="molecule type" value="Genomic_DNA"/>
</dbReference>
<protein>
    <submittedName>
        <fullName evidence="1">Uncharacterized protein</fullName>
    </submittedName>
</protein>
<evidence type="ECO:0000313" key="1">
    <source>
        <dbReference type="EMBL" id="KZV23736.1"/>
    </source>
</evidence>
<sequence length="224" mass="25711">MVITKYSRFAIKCPVRVPKHCSLVEFRFEIRALLALREPAWFEVWCRPVLGCLDRKEVRCRFGFSERWSVLVSDLVFQIWVFWLGAMRRRLERHVYVLIGSFDGSESGSAGLLLLRHFDLYLFRRLEIRCKKIAKEVTLCSLLPFEQIFFSVQVSDLSARDLVVVIVAQKVKVSDLSARDLVVVIVAQKVKDACIEDERQHRAPHLPAGLLLAAVSRVGSSHIS</sequence>
<proteinExistence type="predicted"/>
<dbReference type="Proteomes" id="UP000250235">
    <property type="component" value="Unassembled WGS sequence"/>
</dbReference>
<evidence type="ECO:0000313" key="2">
    <source>
        <dbReference type="Proteomes" id="UP000250235"/>
    </source>
</evidence>
<reference evidence="1 2" key="1">
    <citation type="journal article" date="2015" name="Proc. Natl. Acad. Sci. U.S.A.">
        <title>The resurrection genome of Boea hygrometrica: A blueprint for survival of dehydration.</title>
        <authorList>
            <person name="Xiao L."/>
            <person name="Yang G."/>
            <person name="Zhang L."/>
            <person name="Yang X."/>
            <person name="Zhao S."/>
            <person name="Ji Z."/>
            <person name="Zhou Q."/>
            <person name="Hu M."/>
            <person name="Wang Y."/>
            <person name="Chen M."/>
            <person name="Xu Y."/>
            <person name="Jin H."/>
            <person name="Xiao X."/>
            <person name="Hu G."/>
            <person name="Bao F."/>
            <person name="Hu Y."/>
            <person name="Wan P."/>
            <person name="Li L."/>
            <person name="Deng X."/>
            <person name="Kuang T."/>
            <person name="Xiang C."/>
            <person name="Zhu J.K."/>
            <person name="Oliver M.J."/>
            <person name="He Y."/>
        </authorList>
    </citation>
    <scope>NUCLEOTIDE SEQUENCE [LARGE SCALE GENOMIC DNA]</scope>
    <source>
        <strain evidence="2">cv. XS01</strain>
    </source>
</reference>